<dbReference type="Gene3D" id="3.40.50.1820">
    <property type="entry name" value="alpha/beta hydrolase"/>
    <property type="match status" value="1"/>
</dbReference>
<dbReference type="InterPro" id="IPR029058">
    <property type="entry name" value="AB_hydrolase_fold"/>
</dbReference>
<dbReference type="SUPFAM" id="SSF53474">
    <property type="entry name" value="alpha/beta-Hydrolases"/>
    <property type="match status" value="1"/>
</dbReference>
<dbReference type="InterPro" id="IPR000073">
    <property type="entry name" value="AB_hydrolase_1"/>
</dbReference>
<evidence type="ECO:0000313" key="4">
    <source>
        <dbReference type="Proteomes" id="UP001209755"/>
    </source>
</evidence>
<dbReference type="NCBIfam" id="NF002938">
    <property type="entry name" value="PRK03592.1"/>
    <property type="match status" value="1"/>
</dbReference>
<evidence type="ECO:0000256" key="1">
    <source>
        <dbReference type="ARBA" id="ARBA00022801"/>
    </source>
</evidence>
<dbReference type="EMBL" id="JAOQNS010000002">
    <property type="protein sequence ID" value="MCW2306627.1"/>
    <property type="molecule type" value="Genomic_DNA"/>
</dbReference>
<dbReference type="PANTHER" id="PTHR43329">
    <property type="entry name" value="EPOXIDE HYDROLASE"/>
    <property type="match status" value="1"/>
</dbReference>
<sequence length="294" mass="32089">MLDAKDPYPRSTATVNGLAMAYVEAGSGAPIVFLHGNPTHSYIWRNIIPHAEPLGHCIAPDLIGMGQSEKLPNSGPDRYTYDDHRSYLFALLDQLDLGDGVVLVLHDWGAALGFDWARTNPDRVRGIAFMEPMIMPLTWEMMPEPAVPAFQGFRAEGTGEQMCLEDNIFVEQVIPMAVLRDLGEAEMAAYRAPYPEPGEGRRATLTWPRQIPIEGEPAGVAAVCEANCAFLAETAIPKLFVRAEPGMMIAGKVLEFCRSLPNVKEVAVPGLHYVQEDSADEIGAALADWVKSLG</sequence>
<dbReference type="InterPro" id="IPR000639">
    <property type="entry name" value="Epox_hydrolase-like"/>
</dbReference>
<proteinExistence type="predicted"/>
<dbReference type="RefSeq" id="WP_264600288.1">
    <property type="nucleotide sequence ID" value="NZ_JAOQNS010000002.1"/>
</dbReference>
<protein>
    <submittedName>
        <fullName evidence="3">Haloalkane dehalogenase</fullName>
        <ecNumber evidence="3">3.8.1.5</ecNumber>
    </submittedName>
</protein>
<evidence type="ECO:0000313" key="3">
    <source>
        <dbReference type="EMBL" id="MCW2306627.1"/>
    </source>
</evidence>
<name>A0ABT3H898_9HYPH</name>
<evidence type="ECO:0000259" key="2">
    <source>
        <dbReference type="Pfam" id="PF00561"/>
    </source>
</evidence>
<keyword evidence="1 3" id="KW-0378">Hydrolase</keyword>
<dbReference type="GO" id="GO:0018786">
    <property type="term" value="F:haloalkane dehalogenase activity"/>
    <property type="evidence" value="ECO:0007669"/>
    <property type="project" value="UniProtKB-EC"/>
</dbReference>
<dbReference type="Proteomes" id="UP001209755">
    <property type="component" value="Unassembled WGS sequence"/>
</dbReference>
<dbReference type="EC" id="3.8.1.5" evidence="3"/>
<accession>A0ABT3H898</accession>
<organism evidence="3 4">
    <name type="scientific">Rhodobium gokarnense</name>
    <dbReference type="NCBI Taxonomy" id="364296"/>
    <lineage>
        <taxon>Bacteria</taxon>
        <taxon>Pseudomonadati</taxon>
        <taxon>Pseudomonadota</taxon>
        <taxon>Alphaproteobacteria</taxon>
        <taxon>Hyphomicrobiales</taxon>
        <taxon>Rhodobiaceae</taxon>
        <taxon>Rhodobium</taxon>
    </lineage>
</organism>
<dbReference type="Pfam" id="PF00561">
    <property type="entry name" value="Abhydrolase_1"/>
    <property type="match status" value="1"/>
</dbReference>
<gene>
    <name evidence="3" type="ORF">M2319_000946</name>
</gene>
<comment type="caution">
    <text evidence="3">The sequence shown here is derived from an EMBL/GenBank/DDBJ whole genome shotgun (WGS) entry which is preliminary data.</text>
</comment>
<keyword evidence="4" id="KW-1185">Reference proteome</keyword>
<reference evidence="4" key="1">
    <citation type="submission" date="2023-07" db="EMBL/GenBank/DDBJ databases">
        <title>Genome sequencing of Purple Non-Sulfur Bacteria from various extreme environments.</title>
        <authorList>
            <person name="Mayer M."/>
        </authorList>
    </citation>
    <scope>NUCLEOTIDE SEQUENCE [LARGE SCALE GENOMIC DNA]</scope>
    <source>
        <strain evidence="4">DSM 17935</strain>
    </source>
</reference>
<dbReference type="PRINTS" id="PR00412">
    <property type="entry name" value="EPOXHYDRLASE"/>
</dbReference>
<feature type="domain" description="AB hydrolase-1" evidence="2">
    <location>
        <begin position="30"/>
        <end position="150"/>
    </location>
</feature>